<feature type="transmembrane region" description="Helical" evidence="1">
    <location>
        <begin position="156"/>
        <end position="186"/>
    </location>
</feature>
<sequence>MHFSQQTSHRPVWFWVAAYVTLWIIVSYGLDPTVPYDAVEALNWGKTGEWGAPKNPWLVGMLMYPVIAFPDLIAADFYWYFIHFTGIGIGMCGVWYLTHRLTQRSDYAWLALLSLNLSGIINFDLIPYNDNYILVTFWPWMLYFFVRAVYDNPAWWIGFALTSGLATMGKYSTLALTGMVFLFTLFVPKARESYRSPWFYSAIAIWFALVIPNVIWLMDNDFAAFKWVDSQIKTGLTLKTTGSLFTVFYPLIIIAVIIRLKGGRFGWPEEQAKRLINIMILAPLAVIYVWFTFHQGGRITEWLQPFVLLCIPALICSVVTPPVKPPVKPLKNVMNGLIVFAVIVITGYAAVMGFNIRDAGQKNIGMKTFTAEAESWWEQETGKPLKYTGGEYLHEWVTFYGKHQPETLQPWINEFGHDYRATNIYNLHVTRDDIRRHGALLIGKINRTCADEPFTGALEDWPDLVIAKRKQVVYQSQPGAKEEAVCLGIVRPEQ</sequence>
<dbReference type="InterPro" id="IPR038731">
    <property type="entry name" value="RgtA/B/C-like"/>
</dbReference>
<dbReference type="AlphaFoldDB" id="A0AAU6TV47"/>
<proteinExistence type="predicted"/>
<name>A0AAU6TV47_UNCXX</name>
<gene>
    <name evidence="3" type="ORF">MRM81_00735</name>
</gene>
<dbReference type="Pfam" id="PF13231">
    <property type="entry name" value="PMT_2"/>
    <property type="match status" value="1"/>
</dbReference>
<feature type="transmembrane region" description="Helical" evidence="1">
    <location>
        <begin position="77"/>
        <end position="96"/>
    </location>
</feature>
<feature type="transmembrane region" description="Helical" evidence="1">
    <location>
        <begin position="198"/>
        <end position="218"/>
    </location>
</feature>
<accession>A0AAU6TV47</accession>
<feature type="domain" description="Glycosyltransferase RgtA/B/C/D-like" evidence="2">
    <location>
        <begin position="89"/>
        <end position="216"/>
    </location>
</feature>
<dbReference type="EMBL" id="CP095362">
    <property type="protein sequence ID" value="XAG65621.1"/>
    <property type="molecule type" value="Genomic_DNA"/>
</dbReference>
<evidence type="ECO:0000259" key="2">
    <source>
        <dbReference type="Pfam" id="PF13231"/>
    </source>
</evidence>
<organism evidence="3">
    <name type="scientific">bacterium 19GA11TI05</name>
    <dbReference type="NCBI Taxonomy" id="2920688"/>
    <lineage>
        <taxon>Bacteria</taxon>
    </lineage>
</organism>
<evidence type="ECO:0000313" key="3">
    <source>
        <dbReference type="EMBL" id="XAG65621.1"/>
    </source>
</evidence>
<keyword evidence="1" id="KW-1133">Transmembrane helix</keyword>
<feature type="transmembrane region" description="Helical" evidence="1">
    <location>
        <begin position="238"/>
        <end position="260"/>
    </location>
</feature>
<feature type="transmembrane region" description="Helical" evidence="1">
    <location>
        <begin position="333"/>
        <end position="354"/>
    </location>
</feature>
<feature type="transmembrane region" description="Helical" evidence="1">
    <location>
        <begin position="272"/>
        <end position="291"/>
    </location>
</feature>
<reference evidence="3" key="1">
    <citation type="submission" date="2022-03" db="EMBL/GenBank/DDBJ databases">
        <title>Sea Food Isolates.</title>
        <authorList>
            <person name="Li c."/>
        </authorList>
    </citation>
    <scope>NUCLEOTIDE SEQUENCE</scope>
    <source>
        <strain evidence="3">19GA11TI05</strain>
    </source>
</reference>
<keyword evidence="1" id="KW-0812">Transmembrane</keyword>
<evidence type="ECO:0000256" key="1">
    <source>
        <dbReference type="SAM" id="Phobius"/>
    </source>
</evidence>
<feature type="transmembrane region" description="Helical" evidence="1">
    <location>
        <begin position="132"/>
        <end position="150"/>
    </location>
</feature>
<feature type="transmembrane region" description="Helical" evidence="1">
    <location>
        <begin position="12"/>
        <end position="30"/>
    </location>
</feature>
<protein>
    <submittedName>
        <fullName evidence="3">Glycosyltransferase family 39 protein</fullName>
    </submittedName>
</protein>
<feature type="transmembrane region" description="Helical" evidence="1">
    <location>
        <begin position="303"/>
        <end position="321"/>
    </location>
</feature>
<keyword evidence="1" id="KW-0472">Membrane</keyword>